<evidence type="ECO:0000313" key="3">
    <source>
        <dbReference type="Proteomes" id="UP000830583"/>
    </source>
</evidence>
<sequence length="373" mass="43962">MKKTVGKPENWQDFELLCKKLWGEVWDISSSIKKNGRLGQEQAGVDVYGIPKNKNNYWGIQCKGKDDYTNAKLTKAEIDKEIDNAKNFKPKLETYIIATTANKDAKIEEYVRIKDFESRKNGMEIHLFCWEDIVDLLEEYNDVYNWYLSGIGQKDKFDFTISFNDFQKELTLKPIFEKNITKYILTKKSQHEFILSKLEKKSFTPISHWDLIRKIHFPSKVNKSWCDFEINLENSGKKVIEDWKFKLKFIDGIRHIFDEFESIHSTSTPLNLRKVYVSDDKKSLTYYPLKNEPLIQKDYRIFDVSILPKHEINIITVEWELLARDFNTNGKIEIHVIPEYIEKVETFEVMLVEELIADKVIISDHVIDTVSSC</sequence>
<evidence type="ECO:0000259" key="1">
    <source>
        <dbReference type="Pfam" id="PF13156"/>
    </source>
</evidence>
<feature type="domain" description="Mrr-like" evidence="1">
    <location>
        <begin position="20"/>
        <end position="114"/>
    </location>
</feature>
<dbReference type="Pfam" id="PF13156">
    <property type="entry name" value="Mrr_cat_2"/>
    <property type="match status" value="1"/>
</dbReference>
<gene>
    <name evidence="2" type="ORF">M0M57_06320</name>
</gene>
<dbReference type="Proteomes" id="UP000830583">
    <property type="component" value="Chromosome"/>
</dbReference>
<evidence type="ECO:0000313" key="2">
    <source>
        <dbReference type="EMBL" id="UPQ80449.1"/>
    </source>
</evidence>
<name>A0ABY4KIF5_9FLAO</name>
<accession>A0ABY4KIF5</accession>
<dbReference type="RefSeq" id="WP_248436343.1">
    <property type="nucleotide sequence ID" value="NZ_CP096205.1"/>
</dbReference>
<keyword evidence="3" id="KW-1185">Reference proteome</keyword>
<reference evidence="2" key="1">
    <citation type="submission" date="2022-04" db="EMBL/GenBank/DDBJ databases">
        <title>Consumption of N2O by Flavobacterium azooxidireducens sp. nov. isolated from Decomposing Leaf Litter of Phragmites australis (Cav.).</title>
        <authorList>
            <person name="Behrendt U."/>
            <person name="Spanner T."/>
            <person name="Augustin J."/>
            <person name="Horn M.A."/>
            <person name="Kolb S."/>
            <person name="Ulrich A."/>
        </authorList>
    </citation>
    <scope>NUCLEOTIDE SEQUENCE</scope>
    <source>
        <strain evidence="2">IGB 4-14</strain>
    </source>
</reference>
<organism evidence="2 3">
    <name type="scientific">Flavobacterium azooxidireducens</name>
    <dbReference type="NCBI Taxonomy" id="1871076"/>
    <lineage>
        <taxon>Bacteria</taxon>
        <taxon>Pseudomonadati</taxon>
        <taxon>Bacteroidota</taxon>
        <taxon>Flavobacteriia</taxon>
        <taxon>Flavobacteriales</taxon>
        <taxon>Flavobacteriaceae</taxon>
        <taxon>Flavobacterium</taxon>
    </lineage>
</organism>
<protein>
    <recommendedName>
        <fullName evidence="1">Mrr-like domain-containing protein</fullName>
    </recommendedName>
</protein>
<dbReference type="InterPro" id="IPR039442">
    <property type="entry name" value="Mrr-like_dom"/>
</dbReference>
<dbReference type="EMBL" id="CP096205">
    <property type="protein sequence ID" value="UPQ80449.1"/>
    <property type="molecule type" value="Genomic_DNA"/>
</dbReference>
<proteinExistence type="predicted"/>